<dbReference type="GO" id="GO:0046872">
    <property type="term" value="F:metal ion binding"/>
    <property type="evidence" value="ECO:0007669"/>
    <property type="project" value="UniProtKB-KW"/>
</dbReference>
<dbReference type="InterPro" id="IPR036388">
    <property type="entry name" value="WH-like_DNA-bd_sf"/>
</dbReference>
<proteinExistence type="predicted"/>
<dbReference type="PIRSF" id="PIRSF037847">
    <property type="entry name" value="NiaR"/>
    <property type="match status" value="1"/>
</dbReference>
<feature type="domain" description="3H" evidence="2">
    <location>
        <begin position="70"/>
        <end position="166"/>
    </location>
</feature>
<evidence type="ECO:0000313" key="4">
    <source>
        <dbReference type="EMBL" id="AMC92493.1"/>
    </source>
</evidence>
<dbReference type="Pfam" id="PF08279">
    <property type="entry name" value="HTH_11"/>
    <property type="match status" value="1"/>
</dbReference>
<keyword evidence="4" id="KW-0238">DNA-binding</keyword>
<dbReference type="EMBL" id="CP013213">
    <property type="protein sequence ID" value="AMC92493.1"/>
    <property type="molecule type" value="Genomic_DNA"/>
</dbReference>
<keyword evidence="5" id="KW-1185">Reference proteome</keyword>
<gene>
    <name evidence="4" type="ORF">AOC36_00330</name>
</gene>
<dbReference type="Gene3D" id="1.10.10.10">
    <property type="entry name" value="Winged helix-like DNA-binding domain superfamily/Winged helix DNA-binding domain"/>
    <property type="match status" value="1"/>
</dbReference>
<dbReference type="PANTHER" id="PTHR40068:SF1">
    <property type="entry name" value="TRANSCRIPTION REPRESSOR NIAR-RELATED"/>
    <property type="match status" value="1"/>
</dbReference>
<dbReference type="InterPro" id="IPR026043">
    <property type="entry name" value="NadR"/>
</dbReference>
<dbReference type="AlphaFoldDB" id="A0A109UGE4"/>
<dbReference type="SUPFAM" id="SSF75500">
    <property type="entry name" value="Putative transcriptional regulator TM1602, C-terminal domain"/>
    <property type="match status" value="1"/>
</dbReference>
<feature type="binding site" evidence="1">
    <location>
        <position position="82"/>
    </location>
    <ligand>
        <name>Ni(2+)</name>
        <dbReference type="ChEBI" id="CHEBI:49786"/>
    </ligand>
</feature>
<keyword evidence="1" id="KW-0479">Metal-binding</keyword>
<sequence>MTGDLRRQHILNDINQSSVPLSASRIAKKYNVSRQIIVGDVALLRASGHDIMSTARGYIISKHEGVIHQIAVSHTPQETEEELRIIINHGGIVLDVTVEHPVYGQITGMLNIKNEDDIQDFLKRVSQNDTGLLLTLTHGLHLHKIECKNEATFEEIKSSLNNAGFLYHND</sequence>
<evidence type="ECO:0000313" key="5">
    <source>
        <dbReference type="Proteomes" id="UP000063781"/>
    </source>
</evidence>
<accession>A0A109UGE4</accession>
<evidence type="ECO:0000259" key="3">
    <source>
        <dbReference type="Pfam" id="PF08279"/>
    </source>
</evidence>
<dbReference type="GO" id="GO:0003677">
    <property type="term" value="F:DNA binding"/>
    <property type="evidence" value="ECO:0007669"/>
    <property type="project" value="UniProtKB-KW"/>
</dbReference>
<dbReference type="STRING" id="1514105.AOC36_00330"/>
<protein>
    <submittedName>
        <fullName evidence="4">DNA-binding protein</fullName>
    </submittedName>
</protein>
<feature type="binding site" evidence="1">
    <location>
        <position position="74"/>
    </location>
    <ligand>
        <name>Ni(2+)</name>
        <dbReference type="ChEBI" id="CHEBI:49786"/>
    </ligand>
</feature>
<keyword evidence="1" id="KW-0533">Nickel</keyword>
<dbReference type="Gene3D" id="3.30.1340.20">
    <property type="entry name" value="3H domain"/>
    <property type="match status" value="1"/>
</dbReference>
<dbReference type="InterPro" id="IPR004173">
    <property type="entry name" value="3H_domain"/>
</dbReference>
<feature type="domain" description="Helix-turn-helix type 11" evidence="3">
    <location>
        <begin position="6"/>
        <end position="59"/>
    </location>
</feature>
<dbReference type="Pfam" id="PF02829">
    <property type="entry name" value="3H"/>
    <property type="match status" value="1"/>
</dbReference>
<dbReference type="SUPFAM" id="SSF46785">
    <property type="entry name" value="Winged helix' DNA-binding domain"/>
    <property type="match status" value="1"/>
</dbReference>
<feature type="binding site" evidence="1">
    <location>
        <position position="141"/>
    </location>
    <ligand>
        <name>Ni(2+)</name>
        <dbReference type="ChEBI" id="CHEBI:49786"/>
    </ligand>
</feature>
<dbReference type="KEGG" id="erl:AOC36_00330"/>
<dbReference type="Proteomes" id="UP000063781">
    <property type="component" value="Chromosome"/>
</dbReference>
<name>A0A109UGE4_9FIRM</name>
<evidence type="ECO:0000259" key="2">
    <source>
        <dbReference type="Pfam" id="PF02829"/>
    </source>
</evidence>
<dbReference type="InterPro" id="IPR035922">
    <property type="entry name" value="3H_dom_sf"/>
</dbReference>
<evidence type="ECO:0000256" key="1">
    <source>
        <dbReference type="PIRSR" id="PIRSR037847-1"/>
    </source>
</evidence>
<reference evidence="4 5" key="1">
    <citation type="submission" date="2015-10" db="EMBL/GenBank/DDBJ databases">
        <title>Erysipelothrix larvae sp. LV19 isolated from the larval gut of the rhinoceros beetle, Trypoxylus dichotomus.</title>
        <authorList>
            <person name="Lim S."/>
            <person name="Kim B.-C."/>
        </authorList>
    </citation>
    <scope>NUCLEOTIDE SEQUENCE [LARGE SCALE GENOMIC DNA]</scope>
    <source>
        <strain evidence="4 5">LV19</strain>
    </source>
</reference>
<dbReference type="InterPro" id="IPR013196">
    <property type="entry name" value="HTH_11"/>
</dbReference>
<dbReference type="PANTHER" id="PTHR40068">
    <property type="entry name" value="TRANSCRIPTION REPRESSOR NIAR-RELATED"/>
    <property type="match status" value="1"/>
</dbReference>
<organism evidence="4 5">
    <name type="scientific">Erysipelothrix larvae</name>
    <dbReference type="NCBI Taxonomy" id="1514105"/>
    <lineage>
        <taxon>Bacteria</taxon>
        <taxon>Bacillati</taxon>
        <taxon>Bacillota</taxon>
        <taxon>Erysipelotrichia</taxon>
        <taxon>Erysipelotrichales</taxon>
        <taxon>Erysipelotrichaceae</taxon>
        <taxon>Erysipelothrix</taxon>
    </lineage>
</organism>
<dbReference type="InterPro" id="IPR036390">
    <property type="entry name" value="WH_DNA-bd_sf"/>
</dbReference>
<feature type="binding site" evidence="1">
    <location>
        <position position="143"/>
    </location>
    <ligand>
        <name>Ni(2+)</name>
        <dbReference type="ChEBI" id="CHEBI:49786"/>
    </ligand>
</feature>